<gene>
    <name evidence="1" type="ORF">RGQ30_03150</name>
</gene>
<name>A0AA86IXD9_9BURK</name>
<evidence type="ECO:0000313" key="2">
    <source>
        <dbReference type="Proteomes" id="UP001329151"/>
    </source>
</evidence>
<dbReference type="AlphaFoldDB" id="A0AA86IXD9"/>
<keyword evidence="2" id="KW-1185">Reference proteome</keyword>
<organism evidence="1 2">
    <name type="scientific">Limnobacter thiooxidans</name>
    <dbReference type="NCBI Taxonomy" id="131080"/>
    <lineage>
        <taxon>Bacteria</taxon>
        <taxon>Pseudomonadati</taxon>
        <taxon>Pseudomonadota</taxon>
        <taxon>Betaproteobacteria</taxon>
        <taxon>Burkholderiales</taxon>
        <taxon>Burkholderiaceae</taxon>
        <taxon>Limnobacter</taxon>
    </lineage>
</organism>
<dbReference type="KEGG" id="lto:RGQ30_03150"/>
<sequence>MQARHNLSWQDVRFSVELNNKLQTRDHTVMLFVVPTTIDPFDKFIGANDSKKLVAFVEMKSVNPEVSFDATAVRFIVNGQTHPPIKVSEYARWNEDGQVNNLDGKWGYRDLQSTRVLQDSEHNYSFKLEFDLDRPSPREESYQLDLSRALKFPNGEQGPLVKFKALPWKHGYT</sequence>
<reference evidence="1 2" key="1">
    <citation type="submission" date="2023-10" db="EMBL/GenBank/DDBJ databases">
        <title>Complete Genome Sequence of Limnobacter thiooxidans CS-K2T, Isolated from freshwater lake sediments in Bavaria, Germany.</title>
        <authorList>
            <person name="Naruki M."/>
            <person name="Watanabe A."/>
            <person name="Warashina T."/>
            <person name="Morita T."/>
            <person name="Arakawa K."/>
        </authorList>
    </citation>
    <scope>NUCLEOTIDE SEQUENCE [LARGE SCALE GENOMIC DNA]</scope>
    <source>
        <strain evidence="1 2">CS-K2</strain>
    </source>
</reference>
<protein>
    <submittedName>
        <fullName evidence="1">Uncharacterized protein</fullName>
    </submittedName>
</protein>
<proteinExistence type="predicted"/>
<accession>A0AA86IXD9</accession>
<dbReference type="Proteomes" id="UP001329151">
    <property type="component" value="Chromosome"/>
</dbReference>
<evidence type="ECO:0000313" key="1">
    <source>
        <dbReference type="EMBL" id="BET24814.1"/>
    </source>
</evidence>
<dbReference type="EMBL" id="AP028947">
    <property type="protein sequence ID" value="BET24814.1"/>
    <property type="molecule type" value="Genomic_DNA"/>
</dbReference>